<proteinExistence type="predicted"/>
<organism evidence="1 2">
    <name type="scientific">Burkholderia thailandensis</name>
    <dbReference type="NCBI Taxonomy" id="57975"/>
    <lineage>
        <taxon>Bacteria</taxon>
        <taxon>Pseudomonadati</taxon>
        <taxon>Pseudomonadota</taxon>
        <taxon>Betaproteobacteria</taxon>
        <taxon>Burkholderiales</taxon>
        <taxon>Burkholderiaceae</taxon>
        <taxon>Burkholderia</taxon>
        <taxon>pseudomallei group</taxon>
    </lineage>
</organism>
<reference evidence="1" key="1">
    <citation type="submission" date="2018-08" db="EMBL/GenBank/DDBJ databases">
        <title>Identification of Burkholderia cepacia strains that express a Burkholderia pseudomallei-like capsular polysaccharide.</title>
        <authorList>
            <person name="Burtnick M.N."/>
            <person name="Vongsouvath M."/>
            <person name="Newton P."/>
            <person name="Wuthiekanun V."/>
            <person name="Limmathurotsakul D."/>
            <person name="Brett P.J."/>
            <person name="Chantratita N."/>
            <person name="Dance D.A."/>
        </authorList>
    </citation>
    <scope>NUCLEOTIDE SEQUENCE</scope>
    <source>
        <strain evidence="1">SBXCC001</strain>
    </source>
</reference>
<dbReference type="AlphaFoldDB" id="A0AAW9CY31"/>
<comment type="caution">
    <text evidence="1">The sequence shown here is derived from an EMBL/GenBank/DDBJ whole genome shotgun (WGS) entry which is preliminary data.</text>
</comment>
<dbReference type="Proteomes" id="UP001272137">
    <property type="component" value="Unassembled WGS sequence"/>
</dbReference>
<name>A0AAW9CY31_BURTH</name>
<dbReference type="GeneID" id="45123303"/>
<gene>
    <name evidence="1" type="ORF">C7S16_7085</name>
</gene>
<evidence type="ECO:0000313" key="2">
    <source>
        <dbReference type="Proteomes" id="UP001272137"/>
    </source>
</evidence>
<sequence>MVSNNIVALHNFEIACDAISISGEVTVRSRQARGALAGRPMPIAGWMRARSN</sequence>
<dbReference type="EMBL" id="QXCT01000001">
    <property type="protein sequence ID" value="MDW9252669.1"/>
    <property type="molecule type" value="Genomic_DNA"/>
</dbReference>
<dbReference type="RefSeq" id="WP_009896597.1">
    <property type="nucleotide sequence ID" value="NZ_CM125683.1"/>
</dbReference>
<accession>A0AAW9CY31</accession>
<evidence type="ECO:0000313" key="1">
    <source>
        <dbReference type="EMBL" id="MDW9252669.1"/>
    </source>
</evidence>
<protein>
    <submittedName>
        <fullName evidence="1">Uncharacterized protein</fullName>
    </submittedName>
</protein>